<dbReference type="InterPro" id="IPR025983">
    <property type="entry name" value="Cys_rich_CPCC"/>
</dbReference>
<evidence type="ECO:0000313" key="2">
    <source>
        <dbReference type="EMBL" id="ENU42357.1"/>
    </source>
</evidence>
<name>N8S7J9_9GAMM</name>
<dbReference type="Pfam" id="PF14206">
    <property type="entry name" value="Cys_rich_CPCC"/>
    <property type="match status" value="1"/>
</dbReference>
<dbReference type="AlphaFoldDB" id="N8S7J9"/>
<dbReference type="EMBL" id="APOO01000022">
    <property type="protein sequence ID" value="ENU42357.1"/>
    <property type="molecule type" value="Genomic_DNA"/>
</dbReference>
<sequence>MSYACPCCGYLTFDDLPYGSFEICPVCYWEDDNIQNEDPDYMGGANGISLNMAKQNFQLFGAIKKELIPYVRKPLEEEIPDK</sequence>
<dbReference type="Proteomes" id="UP000516666">
    <property type="component" value="Chromosome"/>
</dbReference>
<reference evidence="3 5" key="4">
    <citation type="submission" date="2020-09" db="EMBL/GenBank/DDBJ databases">
        <authorList>
            <person name="Chen F.-J."/>
            <person name="Lee Y.-T."/>
        </authorList>
    </citation>
    <scope>NUCLEOTIDE SEQUENCE [LARGE SCALE GENOMIC DNA]</scope>
    <source>
        <strain evidence="3 5">AS39</strain>
    </source>
</reference>
<reference evidence="5" key="3">
    <citation type="submission" date="2020-09" db="EMBL/GenBank/DDBJ databases">
        <title>Clinical and molecular characterization of Acinetobacter seifertii in Taiwan.</title>
        <authorList>
            <person name="Li L.-H."/>
            <person name="Yang Y.-S."/>
            <person name="Sun J.-R."/>
            <person name="Huang T.-W."/>
            <person name="Huang W.-C."/>
            <person name="Wang Y.-C."/>
            <person name="Kuo T.-H."/>
            <person name="Kuo S.-C."/>
            <person name="Chen T.-L."/>
        </authorList>
    </citation>
    <scope>NUCLEOTIDE SEQUENCE [LARGE SCALE GENOMIC DNA]</scope>
    <source>
        <strain evidence="5">AS39</strain>
    </source>
</reference>
<dbReference type="PATRIC" id="fig|520709.3.peg.3191"/>
<gene>
    <name evidence="2" type="ORF">F985_03245</name>
    <name evidence="3" type="ORF">IC776_06635</name>
</gene>
<reference evidence="4" key="1">
    <citation type="submission" date="2013-02" db="EMBL/GenBank/DDBJ databases">
        <title>The Genome Sequence of Acinetobacter sp. NIPH 973.</title>
        <authorList>
            <consortium name="The Broad Institute Genome Sequencing Platform"/>
            <consortium name="The Broad Institute Genome Sequencing Center for Infectious Disease"/>
            <person name="Cerqueira G."/>
            <person name="Feldgarden M."/>
            <person name="Courvalin P."/>
            <person name="Perichon B."/>
            <person name="Grillot-Courvalin C."/>
            <person name="Clermont D."/>
            <person name="Rocha E."/>
            <person name="Yoon E.-J."/>
            <person name="Nemec A."/>
            <person name="Walker B."/>
            <person name="Young S.K."/>
            <person name="Zeng Q."/>
            <person name="Gargeya S."/>
            <person name="Fitzgerald M."/>
            <person name="Haas B."/>
            <person name="Abouelleil A."/>
            <person name="Alvarado L."/>
            <person name="Arachchi H.M."/>
            <person name="Berlin A.M."/>
            <person name="Chapman S.B."/>
            <person name="Dewar J."/>
            <person name="Goldberg J."/>
            <person name="Griggs A."/>
            <person name="Gujja S."/>
            <person name="Hansen M."/>
            <person name="Howarth C."/>
            <person name="Imamovic A."/>
            <person name="Larimer J."/>
            <person name="McCowan C."/>
            <person name="Murphy C."/>
            <person name="Neiman D."/>
            <person name="Pearson M."/>
            <person name="Priest M."/>
            <person name="Roberts A."/>
            <person name="Saif S."/>
            <person name="Shea T."/>
            <person name="Sisk P."/>
            <person name="Sykes S."/>
            <person name="Wortman J."/>
            <person name="Nusbaum C."/>
            <person name="Birren B."/>
        </authorList>
    </citation>
    <scope>NUCLEOTIDE SEQUENCE [LARGE SCALE GENOMIC DNA]</scope>
    <source>
        <strain evidence="4">NIPH 973</strain>
    </source>
</reference>
<accession>N8S7J9</accession>
<evidence type="ECO:0000313" key="3">
    <source>
        <dbReference type="EMBL" id="QNX73526.1"/>
    </source>
</evidence>
<evidence type="ECO:0000313" key="4">
    <source>
        <dbReference type="Proteomes" id="UP000013065"/>
    </source>
</evidence>
<dbReference type="OrthoDB" id="1456570at2"/>
<evidence type="ECO:0000313" key="5">
    <source>
        <dbReference type="Proteomes" id="UP000516666"/>
    </source>
</evidence>
<dbReference type="Proteomes" id="UP000013065">
    <property type="component" value="Unassembled WGS sequence"/>
</dbReference>
<dbReference type="GO" id="GO:0016787">
    <property type="term" value="F:hydrolase activity"/>
    <property type="evidence" value="ECO:0007669"/>
    <property type="project" value="UniProtKB-KW"/>
</dbReference>
<evidence type="ECO:0000259" key="1">
    <source>
        <dbReference type="Pfam" id="PF14206"/>
    </source>
</evidence>
<dbReference type="HOGENOM" id="CLU_161873_1_0_6"/>
<dbReference type="EMBL" id="CP061646">
    <property type="protein sequence ID" value="QNX73526.1"/>
    <property type="molecule type" value="Genomic_DNA"/>
</dbReference>
<reference evidence="2 4" key="2">
    <citation type="journal article" date="2015" name="Int. J. Syst. Evol. Microbiol.">
        <title>Acinetobacter seifertii sp. nov., a member of the Acinetobacter calcoaceticus-Acinetobacter baumannii complex isolated from human clinical specimens.</title>
        <authorList>
            <person name="Nemec A."/>
            <person name="Krizova L."/>
            <person name="Maixnerova M."/>
            <person name="Sedo O."/>
            <person name="Brisse S."/>
            <person name="Higgins P.G."/>
        </authorList>
    </citation>
    <scope>NUCLEOTIDE SEQUENCE [LARGE SCALE GENOMIC DNA]</scope>
    <source>
        <strain evidence="2 4">NIPH 973</strain>
    </source>
</reference>
<dbReference type="RefSeq" id="WP_004702596.1">
    <property type="nucleotide sequence ID" value="NZ_CP061550.1"/>
</dbReference>
<feature type="domain" description="Cysteine-rich CPCC" evidence="1">
    <location>
        <begin position="3"/>
        <end position="78"/>
    </location>
</feature>
<organism evidence="2 4">
    <name type="scientific">Acinetobacter seifertii</name>
    <dbReference type="NCBI Taxonomy" id="1530123"/>
    <lineage>
        <taxon>Bacteria</taxon>
        <taxon>Pseudomonadati</taxon>
        <taxon>Pseudomonadota</taxon>
        <taxon>Gammaproteobacteria</taxon>
        <taxon>Moraxellales</taxon>
        <taxon>Moraxellaceae</taxon>
        <taxon>Acinetobacter</taxon>
        <taxon>Acinetobacter calcoaceticus/baumannii complex</taxon>
    </lineage>
</organism>
<keyword evidence="3" id="KW-0378">Hydrolase</keyword>
<reference evidence="3" key="5">
    <citation type="submission" date="2021-03" db="EMBL/GenBank/DDBJ databases">
        <title>Clinical and molecular characterization of Acinetobacter seifertii in Taiwan.</title>
        <authorList>
            <person name="Li L.-H."/>
            <person name="Yang Y.-S."/>
            <person name="Sun J.-R."/>
            <person name="Huang T.-W."/>
            <person name="Huang W.-C."/>
            <person name="Wang Y.-C."/>
            <person name="Kuo T.-H."/>
            <person name="Kuo S.-C."/>
            <person name="Chen T.-L."/>
        </authorList>
    </citation>
    <scope>NUCLEOTIDE SEQUENCE</scope>
    <source>
        <strain evidence="3">AS39</strain>
    </source>
</reference>
<proteinExistence type="predicted"/>
<protein>
    <submittedName>
        <fullName evidence="3">Hydrolase</fullName>
    </submittedName>
</protein>